<feature type="compositionally biased region" description="Acidic residues" evidence="4">
    <location>
        <begin position="972"/>
        <end position="982"/>
    </location>
</feature>
<dbReference type="Proteomes" id="UP000198324">
    <property type="component" value="Unassembled WGS sequence"/>
</dbReference>
<keyword evidence="6" id="KW-1185">Reference proteome</keyword>
<dbReference type="PANTHER" id="PTHR45586">
    <property type="entry name" value="TPR REPEAT-CONTAINING PROTEIN PA4667"/>
    <property type="match status" value="1"/>
</dbReference>
<dbReference type="InterPro" id="IPR011990">
    <property type="entry name" value="TPR-like_helical_dom_sf"/>
</dbReference>
<dbReference type="PROSITE" id="PS50005">
    <property type="entry name" value="TPR"/>
    <property type="match status" value="3"/>
</dbReference>
<dbReference type="OrthoDB" id="220004at2"/>
<protein>
    <submittedName>
        <fullName evidence="5">Tetratricopeptide repeat-containing protein</fullName>
    </submittedName>
</protein>
<evidence type="ECO:0000256" key="2">
    <source>
        <dbReference type="ARBA" id="ARBA00022803"/>
    </source>
</evidence>
<dbReference type="Gene3D" id="1.25.40.10">
    <property type="entry name" value="Tetratricopeptide repeat domain"/>
    <property type="match status" value="4"/>
</dbReference>
<keyword evidence="1" id="KW-0677">Repeat</keyword>
<dbReference type="RefSeq" id="WP_089274959.1">
    <property type="nucleotide sequence ID" value="NZ_FZOC01000006.1"/>
</dbReference>
<gene>
    <name evidence="5" type="ORF">SAMN04488503_2756</name>
</gene>
<sequence>MRARVSAVFAAIVPVLLFVATAAAFVAAPVPAWAGSPYVEGLDLYRQGRYAEAAKVLRAALPEQSPVGETNAPESLAPSASFESQGGESAHARAVLGFALLRMNLLPEAEEQFGRIRADAALGSVGALGAGWALYARGETTSAVDALNEALDKSRTAPAYPDMLRESVPADARLALGLIALGRGQPREARAFLEAAAPGPDVLGSPKELLLALGDARAQLSDRAGALAAWAEVQRSSSTFPGDAPRDDLARLKAARLHESAGEAEAALALYAGLTGGRHYRSEALLGQARTLLAQGRREEARAPLRGLVCADPNMAAPLERAVMADPVLRPVLKDWGLAFFHKAEYMAALEKLSAYLDDVDPGDEACLLGMGWSFLRLGHLDRAWESFSDAASPRHGAGKAVGGGTGAQVGLAATALARGRADQARELLGRVLAAEPRNALALNTLGHLELAQGDSQKALDAFRAALSARPDYVDSRLAAARILYDRAQFDAAAAEYFRLVTQEKRSTTGWNGLGWARLRLGQYDDALSAFAEARRQNPTLPAAAYGMGITLARQGRAEQASKRLAEAIFLSPDFAATPEVLELMRSRPEYLDLFLEMGEAYARKLYPTTAAPYLEEYLRQNPNSRPGRRALAWASFWAGQEDKAHALFQTLITVNKDDADAHLGDGLSLLSRGHLDMAEPHLRDAVRLDPTNSLNWRALVLLLTRQGRDREAVAAQQQAPKSRHERLDRMSASGFAALNEGRVADAVRDFRRAVALDKGLAGPRYGLAFALVAQGEHEQAREELLAGLNLDPAFLDEQELSDLLSRHAELGALAMDLSWSQLYALNLPAARSGFERILAGGPGGLEALFGLGATAYLQGDWALAENCFDRLLPRAPLTGASWDKWSHLMDKLGWSAYHQHQYDKALQSFDWLRTYHPETPYAAALGGMGWALLAKGQNQEAQTLFLRSLGIFPRNLTAMQGMIALKKAPETDEEDMDDEPEPQIAPKRKGKKAKAALRGADGDDEPKVSKKKGASAKKTKSVKKAKASGKSSEKKKTGSKASAKKTGKKASAKK</sequence>
<feature type="repeat" description="TPR" evidence="3">
    <location>
        <begin position="508"/>
        <end position="541"/>
    </location>
</feature>
<feature type="repeat" description="TPR" evidence="3">
    <location>
        <begin position="660"/>
        <end position="693"/>
    </location>
</feature>
<feature type="repeat" description="TPR" evidence="3">
    <location>
        <begin position="440"/>
        <end position="473"/>
    </location>
</feature>
<keyword evidence="2 3" id="KW-0802">TPR repeat</keyword>
<name>A0A239BSU4_9BACT</name>
<feature type="region of interest" description="Disordered" evidence="4">
    <location>
        <begin position="64"/>
        <end position="84"/>
    </location>
</feature>
<dbReference type="InterPro" id="IPR051012">
    <property type="entry name" value="CellSynth/LPSAsmb/PSIAsmb"/>
</dbReference>
<accession>A0A239BSU4</accession>
<dbReference type="PANTHER" id="PTHR45586:SF1">
    <property type="entry name" value="LIPOPOLYSACCHARIDE ASSEMBLY PROTEIN B"/>
    <property type="match status" value="1"/>
</dbReference>
<evidence type="ECO:0000256" key="4">
    <source>
        <dbReference type="SAM" id="MobiDB-lite"/>
    </source>
</evidence>
<feature type="compositionally biased region" description="Basic residues" evidence="4">
    <location>
        <begin position="1010"/>
        <end position="1028"/>
    </location>
</feature>
<feature type="compositionally biased region" description="Basic residues" evidence="4">
    <location>
        <begin position="987"/>
        <end position="996"/>
    </location>
</feature>
<dbReference type="InterPro" id="IPR019734">
    <property type="entry name" value="TPR_rpt"/>
</dbReference>
<dbReference type="AlphaFoldDB" id="A0A239BSU4"/>
<proteinExistence type="predicted"/>
<reference evidence="5 6" key="1">
    <citation type="submission" date="2017-06" db="EMBL/GenBank/DDBJ databases">
        <authorList>
            <person name="Kim H.J."/>
            <person name="Triplett B.A."/>
        </authorList>
    </citation>
    <scope>NUCLEOTIDE SEQUENCE [LARGE SCALE GENOMIC DNA]</scope>
    <source>
        <strain evidence="5 6">DSM 13116</strain>
    </source>
</reference>
<dbReference type="SMART" id="SM00028">
    <property type="entry name" value="TPR"/>
    <property type="match status" value="11"/>
</dbReference>
<dbReference type="SUPFAM" id="SSF48452">
    <property type="entry name" value="TPR-like"/>
    <property type="match status" value="5"/>
</dbReference>
<organism evidence="5 6">
    <name type="scientific">Humidesulfovibrio mexicanus</name>
    <dbReference type="NCBI Taxonomy" id="147047"/>
    <lineage>
        <taxon>Bacteria</taxon>
        <taxon>Pseudomonadati</taxon>
        <taxon>Thermodesulfobacteriota</taxon>
        <taxon>Desulfovibrionia</taxon>
        <taxon>Desulfovibrionales</taxon>
        <taxon>Desulfovibrionaceae</taxon>
        <taxon>Humidesulfovibrio</taxon>
    </lineage>
</organism>
<dbReference type="Pfam" id="PF14559">
    <property type="entry name" value="TPR_19"/>
    <property type="match status" value="2"/>
</dbReference>
<feature type="compositionally biased region" description="Basic residues" evidence="4">
    <location>
        <begin position="1043"/>
        <end position="1055"/>
    </location>
</feature>
<dbReference type="EMBL" id="FZOC01000006">
    <property type="protein sequence ID" value="SNS10478.1"/>
    <property type="molecule type" value="Genomic_DNA"/>
</dbReference>
<dbReference type="Pfam" id="PF13432">
    <property type="entry name" value="TPR_16"/>
    <property type="match status" value="5"/>
</dbReference>
<feature type="region of interest" description="Disordered" evidence="4">
    <location>
        <begin position="969"/>
        <end position="1055"/>
    </location>
</feature>
<evidence type="ECO:0000313" key="5">
    <source>
        <dbReference type="EMBL" id="SNS10478.1"/>
    </source>
</evidence>
<evidence type="ECO:0000313" key="6">
    <source>
        <dbReference type="Proteomes" id="UP000198324"/>
    </source>
</evidence>
<evidence type="ECO:0000256" key="3">
    <source>
        <dbReference type="PROSITE-ProRule" id="PRU00339"/>
    </source>
</evidence>
<evidence type="ECO:0000256" key="1">
    <source>
        <dbReference type="ARBA" id="ARBA00022737"/>
    </source>
</evidence>